<gene>
    <name evidence="1" type="ORF">O3M35_011194</name>
</gene>
<proteinExistence type="predicted"/>
<keyword evidence="2" id="KW-1185">Reference proteome</keyword>
<protein>
    <submittedName>
        <fullName evidence="1">Uncharacterized protein</fullName>
    </submittedName>
</protein>
<comment type="caution">
    <text evidence="1">The sequence shown here is derived from an EMBL/GenBank/DDBJ whole genome shotgun (WGS) entry which is preliminary data.</text>
</comment>
<dbReference type="Proteomes" id="UP001461498">
    <property type="component" value="Unassembled WGS sequence"/>
</dbReference>
<reference evidence="1 2" key="1">
    <citation type="submission" date="2022-12" db="EMBL/GenBank/DDBJ databases">
        <title>Chromosome-level genome assembly of true bugs.</title>
        <authorList>
            <person name="Ma L."/>
            <person name="Li H."/>
        </authorList>
    </citation>
    <scope>NUCLEOTIDE SEQUENCE [LARGE SCALE GENOMIC DNA]</scope>
    <source>
        <strain evidence="1">Lab_2022b</strain>
    </source>
</reference>
<dbReference type="AlphaFoldDB" id="A0AAW1CVP2"/>
<sequence length="84" mass="9842">MELLINQLANDFMLSSYFTCVKCLVIYGRRRLLSIDMRRFICDRCDKRCSIIYLHTVSLRVTSDLPLAVKNKVPHLTCLNFLND</sequence>
<organism evidence="1 2">
    <name type="scientific">Rhynocoris fuscipes</name>
    <dbReference type="NCBI Taxonomy" id="488301"/>
    <lineage>
        <taxon>Eukaryota</taxon>
        <taxon>Metazoa</taxon>
        <taxon>Ecdysozoa</taxon>
        <taxon>Arthropoda</taxon>
        <taxon>Hexapoda</taxon>
        <taxon>Insecta</taxon>
        <taxon>Pterygota</taxon>
        <taxon>Neoptera</taxon>
        <taxon>Paraneoptera</taxon>
        <taxon>Hemiptera</taxon>
        <taxon>Heteroptera</taxon>
        <taxon>Panheteroptera</taxon>
        <taxon>Cimicomorpha</taxon>
        <taxon>Reduviidae</taxon>
        <taxon>Harpactorinae</taxon>
        <taxon>Harpactorini</taxon>
        <taxon>Rhynocoris</taxon>
    </lineage>
</organism>
<dbReference type="EMBL" id="JAPXFL010000008">
    <property type="protein sequence ID" value="KAK9502412.1"/>
    <property type="molecule type" value="Genomic_DNA"/>
</dbReference>
<name>A0AAW1CVP2_9HEMI</name>
<evidence type="ECO:0000313" key="2">
    <source>
        <dbReference type="Proteomes" id="UP001461498"/>
    </source>
</evidence>
<accession>A0AAW1CVP2</accession>
<evidence type="ECO:0000313" key="1">
    <source>
        <dbReference type="EMBL" id="KAK9502412.1"/>
    </source>
</evidence>